<dbReference type="InterPro" id="IPR041373">
    <property type="entry name" value="RT_RNaseH"/>
</dbReference>
<dbReference type="Gene3D" id="3.10.10.10">
    <property type="entry name" value="HIV Type 1 Reverse Transcriptase, subunit A, domain 1"/>
    <property type="match status" value="1"/>
</dbReference>
<dbReference type="GO" id="GO:0003964">
    <property type="term" value="F:RNA-directed DNA polymerase activity"/>
    <property type="evidence" value="ECO:0007669"/>
    <property type="project" value="UniProtKB-KW"/>
</dbReference>
<keyword evidence="5" id="KW-0378">Hydrolase</keyword>
<evidence type="ECO:0000259" key="7">
    <source>
        <dbReference type="Pfam" id="PF17917"/>
    </source>
</evidence>
<evidence type="ECO:0000256" key="6">
    <source>
        <dbReference type="ARBA" id="ARBA00022918"/>
    </source>
</evidence>
<proteinExistence type="predicted"/>
<organism evidence="8 9">
    <name type="scientific">Vicia faba</name>
    <name type="common">Broad bean</name>
    <name type="synonym">Faba vulgaris</name>
    <dbReference type="NCBI Taxonomy" id="3906"/>
    <lineage>
        <taxon>Eukaryota</taxon>
        <taxon>Viridiplantae</taxon>
        <taxon>Streptophyta</taxon>
        <taxon>Embryophyta</taxon>
        <taxon>Tracheophyta</taxon>
        <taxon>Spermatophyta</taxon>
        <taxon>Magnoliopsida</taxon>
        <taxon>eudicotyledons</taxon>
        <taxon>Gunneridae</taxon>
        <taxon>Pentapetalae</taxon>
        <taxon>rosids</taxon>
        <taxon>fabids</taxon>
        <taxon>Fabales</taxon>
        <taxon>Fabaceae</taxon>
        <taxon>Papilionoideae</taxon>
        <taxon>50 kb inversion clade</taxon>
        <taxon>NPAAA clade</taxon>
        <taxon>Hologalegina</taxon>
        <taxon>IRL clade</taxon>
        <taxon>Fabeae</taxon>
        <taxon>Vicia</taxon>
    </lineage>
</organism>
<evidence type="ECO:0000256" key="3">
    <source>
        <dbReference type="ARBA" id="ARBA00022722"/>
    </source>
</evidence>
<protein>
    <recommendedName>
        <fullName evidence="7">Reverse transcriptase RNase H-like domain-containing protein</fullName>
    </recommendedName>
</protein>
<feature type="domain" description="Reverse transcriptase RNase H-like" evidence="7">
    <location>
        <begin position="79"/>
        <end position="153"/>
    </location>
</feature>
<dbReference type="EMBL" id="OX451735">
    <property type="protein sequence ID" value="CAI8595351.1"/>
    <property type="molecule type" value="Genomic_DNA"/>
</dbReference>
<reference evidence="8 9" key="1">
    <citation type="submission" date="2023-01" db="EMBL/GenBank/DDBJ databases">
        <authorList>
            <person name="Kreplak J."/>
        </authorList>
    </citation>
    <scope>NUCLEOTIDE SEQUENCE [LARGE SCALE GENOMIC DNA]</scope>
</reference>
<dbReference type="Proteomes" id="UP001157006">
    <property type="component" value="Chromosome 1S"/>
</dbReference>
<evidence type="ECO:0000313" key="9">
    <source>
        <dbReference type="Proteomes" id="UP001157006"/>
    </source>
</evidence>
<keyword evidence="1" id="KW-0808">Transferase</keyword>
<evidence type="ECO:0000256" key="2">
    <source>
        <dbReference type="ARBA" id="ARBA00022695"/>
    </source>
</evidence>
<dbReference type="AlphaFoldDB" id="A0AAV0ZBT1"/>
<accession>A0AAV0ZBT1</accession>
<evidence type="ECO:0000313" key="8">
    <source>
        <dbReference type="EMBL" id="CAI8595351.1"/>
    </source>
</evidence>
<sequence>MKEVVRKEALKFLEAGMIYSTSNSSWVSPMHVVAKKGGMTIVQNEKNELIPIHTVTGWRMCIDYRMLNLATRKYHFLFHAIYYTIKVLNENQVNYITTEKELLHVVFALEKFRPYLIGSKVIIYTNHAVLKYILDKSDSKIGLLRWVLLLHEFDLEIKDEKGVENVVADHFSRLENAEVIKKEKIIKEKFPDE</sequence>
<dbReference type="Pfam" id="PF17917">
    <property type="entry name" value="RT_RNaseH"/>
    <property type="match status" value="1"/>
</dbReference>
<dbReference type="PANTHER" id="PTHR34072">
    <property type="entry name" value="ENZYMATIC POLYPROTEIN-RELATED"/>
    <property type="match status" value="1"/>
</dbReference>
<name>A0AAV0ZBT1_VICFA</name>
<evidence type="ECO:0000256" key="5">
    <source>
        <dbReference type="ARBA" id="ARBA00022801"/>
    </source>
</evidence>
<dbReference type="GO" id="GO:0016787">
    <property type="term" value="F:hydrolase activity"/>
    <property type="evidence" value="ECO:0007669"/>
    <property type="project" value="UniProtKB-KW"/>
</dbReference>
<dbReference type="InterPro" id="IPR043502">
    <property type="entry name" value="DNA/RNA_pol_sf"/>
</dbReference>
<dbReference type="CDD" id="cd09274">
    <property type="entry name" value="RNase_HI_RT_Ty3"/>
    <property type="match status" value="1"/>
</dbReference>
<keyword evidence="6" id="KW-0695">RNA-directed DNA polymerase</keyword>
<keyword evidence="2" id="KW-0548">Nucleotidyltransferase</keyword>
<dbReference type="GO" id="GO:0004519">
    <property type="term" value="F:endonuclease activity"/>
    <property type="evidence" value="ECO:0007669"/>
    <property type="project" value="UniProtKB-KW"/>
</dbReference>
<keyword evidence="3" id="KW-0540">Nuclease</keyword>
<gene>
    <name evidence="8" type="ORF">VFH_I186960</name>
</gene>
<dbReference type="SUPFAM" id="SSF56672">
    <property type="entry name" value="DNA/RNA polymerases"/>
    <property type="match status" value="1"/>
</dbReference>
<evidence type="ECO:0000256" key="1">
    <source>
        <dbReference type="ARBA" id="ARBA00022679"/>
    </source>
</evidence>
<evidence type="ECO:0000256" key="4">
    <source>
        <dbReference type="ARBA" id="ARBA00022759"/>
    </source>
</evidence>
<keyword evidence="9" id="KW-1185">Reference proteome</keyword>
<dbReference type="PANTHER" id="PTHR34072:SF57">
    <property type="entry name" value="RNA-DIRECTED DNA POLYMERASE"/>
    <property type="match status" value="1"/>
</dbReference>
<keyword evidence="4" id="KW-0255">Endonuclease</keyword>